<dbReference type="EMBL" id="WJJP01000178">
    <property type="protein sequence ID" value="MBD3324070.1"/>
    <property type="molecule type" value="Genomic_DNA"/>
</dbReference>
<name>A0A9D5JU11_9BACT</name>
<dbReference type="AlphaFoldDB" id="A0A9D5JU11"/>
<organism evidence="2 3">
    <name type="scientific">candidate division KSB3 bacterium</name>
    <dbReference type="NCBI Taxonomy" id="2044937"/>
    <lineage>
        <taxon>Bacteria</taxon>
        <taxon>candidate division KSB3</taxon>
    </lineage>
</organism>
<dbReference type="Pfam" id="PF13524">
    <property type="entry name" value="Glyco_trans_1_2"/>
    <property type="match status" value="1"/>
</dbReference>
<evidence type="ECO:0000313" key="2">
    <source>
        <dbReference type="EMBL" id="MBD3324070.1"/>
    </source>
</evidence>
<protein>
    <submittedName>
        <fullName evidence="2">Glycosyltransferase</fullName>
    </submittedName>
</protein>
<comment type="caution">
    <text evidence="2">The sequence shown here is derived from an EMBL/GenBank/DDBJ whole genome shotgun (WGS) entry which is preliminary data.</text>
</comment>
<dbReference type="SUPFAM" id="SSF53756">
    <property type="entry name" value="UDP-Glycosyltransferase/glycogen phosphorylase"/>
    <property type="match status" value="1"/>
</dbReference>
<dbReference type="Proteomes" id="UP000649604">
    <property type="component" value="Unassembled WGS sequence"/>
</dbReference>
<gene>
    <name evidence="2" type="ORF">GF339_05760</name>
</gene>
<feature type="domain" description="Spore protein YkvP/CgeB glycosyl transferase-like" evidence="1">
    <location>
        <begin position="285"/>
        <end position="371"/>
    </location>
</feature>
<proteinExistence type="predicted"/>
<dbReference type="Gene3D" id="3.40.50.2000">
    <property type="entry name" value="Glycogen Phosphorylase B"/>
    <property type="match status" value="2"/>
</dbReference>
<evidence type="ECO:0000313" key="3">
    <source>
        <dbReference type="Proteomes" id="UP000649604"/>
    </source>
</evidence>
<dbReference type="PANTHER" id="PTHR12526">
    <property type="entry name" value="GLYCOSYLTRANSFERASE"/>
    <property type="match status" value="1"/>
</dbReference>
<reference evidence="2" key="1">
    <citation type="submission" date="2019-11" db="EMBL/GenBank/DDBJ databases">
        <title>Microbial mats filling the niche in hypersaline microbial mats.</title>
        <authorList>
            <person name="Wong H.L."/>
            <person name="Macleod F.I."/>
            <person name="White R.A. III"/>
            <person name="Burns B.P."/>
        </authorList>
    </citation>
    <scope>NUCLEOTIDE SEQUENCE</scope>
    <source>
        <strain evidence="2">Rbin_158</strain>
    </source>
</reference>
<accession>A0A9D5JU11</accession>
<sequence>MRKPLFSWTDNPYPPWTPLWIVQETLLCLKERKLPKRCLVRRKVFPGWYARLQLTQRVTQKLRVGFGPIVEPEYTIGVRKSRIDPIVDAINRQSDRYAAGIFFEPEAMLQFDVVVIVKEFTPRYYPIIRQMQGQGRRVIFDIVDNPFCTDPASLSYHDQPEFLQLVDGIIASSPVQIDDVRPLNPTVVLIEHPVINFAATTYPEKPTVDIIWQGYFANAPWMFRLHEVLHKVREESRQDVRMIYHANCQSRQDGMITYIKWYIRDWQQQLAQADIGIVIKPQDDDIQRRKPSNKVISYMAAGLPVVCTPTEADKLVIEHGRTGFFAYTDDDWYTYLKRLVENPALRKQMGTAGRDYVLKHFSIETITAKYLDLFDRVRAT</sequence>
<evidence type="ECO:0000259" key="1">
    <source>
        <dbReference type="Pfam" id="PF13524"/>
    </source>
</evidence>
<dbReference type="InterPro" id="IPR055259">
    <property type="entry name" value="YkvP/CgeB_Glyco_trans-like"/>
</dbReference>